<protein>
    <submittedName>
        <fullName evidence="1">Uncharacterized protein</fullName>
    </submittedName>
</protein>
<dbReference type="EMBL" id="JAPMLE010000003">
    <property type="protein sequence ID" value="MDR8526217.1"/>
    <property type="molecule type" value="Genomic_DNA"/>
</dbReference>
<dbReference type="AlphaFoldDB" id="A0AAW8NSU4"/>
<reference evidence="2 4" key="1">
    <citation type="journal article" date="2022" name="bioRxiv">
        <title>Prophages regulate Shewanella fidelis 3313 motility and biofilm formation: implications for gut colonization dynamics in Ciona robusta.</title>
        <authorList>
            <person name="Natarajan O."/>
            <person name="Gibboney S.L."/>
            <person name="Young M.N."/>
            <person name="Lim S.J."/>
            <person name="Pluta N."/>
            <person name="Atkinson C.G."/>
            <person name="Leigh B.A."/>
            <person name="Liberti A."/>
            <person name="Kees E.D."/>
            <person name="Breitbart M."/>
            <person name="Gralnick J.A."/>
            <person name="Dishaw L.J."/>
        </authorList>
    </citation>
    <scope>NUCLEOTIDE SEQUENCE [LARGE SCALE GENOMIC DNA]</scope>
    <source>
        <strain evidence="2 4">JG4066</strain>
    </source>
</reference>
<accession>A0AAW8NSU4</accession>
<sequence length="63" mass="7533">MDTELEQIKKELHELAQKDVDIDSPEVMKWMERAANLFKKDELQKGQIWKYDVNTGLKKVWVN</sequence>
<organism evidence="1 3">
    <name type="scientific">Shewanella fidelis</name>
    <dbReference type="NCBI Taxonomy" id="173509"/>
    <lineage>
        <taxon>Bacteria</taxon>
        <taxon>Pseudomonadati</taxon>
        <taxon>Pseudomonadota</taxon>
        <taxon>Gammaproteobacteria</taxon>
        <taxon>Alteromonadales</taxon>
        <taxon>Shewanellaceae</taxon>
        <taxon>Shewanella</taxon>
    </lineage>
</organism>
<evidence type="ECO:0000313" key="3">
    <source>
        <dbReference type="Proteomes" id="UP001259340"/>
    </source>
</evidence>
<dbReference type="Proteomes" id="UP001259340">
    <property type="component" value="Unassembled WGS sequence"/>
</dbReference>
<dbReference type="EMBL" id="JAPMLD010000021">
    <property type="protein sequence ID" value="MDW4826594.1"/>
    <property type="molecule type" value="Genomic_DNA"/>
</dbReference>
<gene>
    <name evidence="1" type="ORF">OS133_21675</name>
    <name evidence="2" type="ORF">OS134_21230</name>
</gene>
<name>A0AAW8NSU4_9GAMM</name>
<comment type="caution">
    <text evidence="1">The sequence shown here is derived from an EMBL/GenBank/DDBJ whole genome shotgun (WGS) entry which is preliminary data.</text>
</comment>
<evidence type="ECO:0000313" key="4">
    <source>
        <dbReference type="Proteomes" id="UP001271263"/>
    </source>
</evidence>
<evidence type="ECO:0000313" key="2">
    <source>
        <dbReference type="EMBL" id="MDW4826594.1"/>
    </source>
</evidence>
<keyword evidence="4" id="KW-1185">Reference proteome</keyword>
<dbReference type="RefSeq" id="WP_310656075.1">
    <property type="nucleotide sequence ID" value="NZ_JAPMLA010000022.1"/>
</dbReference>
<evidence type="ECO:0000313" key="1">
    <source>
        <dbReference type="EMBL" id="MDR8526217.1"/>
    </source>
</evidence>
<dbReference type="Proteomes" id="UP001271263">
    <property type="component" value="Unassembled WGS sequence"/>
</dbReference>
<reference evidence="1" key="2">
    <citation type="submission" date="2022-11" db="EMBL/GenBank/DDBJ databases">
        <title>Prophages regulate Shewanella fidelis motility and biofilm formation: implications for gut colonization dynamics in Ciona robusta.</title>
        <authorList>
            <person name="Natarajan O."/>
            <person name="Gibboney S.L."/>
            <person name="Young M.N."/>
            <person name="Lim S.J."/>
            <person name="Pluta N."/>
            <person name="Atkinson C.G.F."/>
            <person name="Leigh B.A."/>
            <person name="Liberti A."/>
            <person name="Kees E."/>
            <person name="Breitbart M."/>
            <person name="Gralnick J."/>
            <person name="Dishaw L.J."/>
        </authorList>
    </citation>
    <scope>NUCLEOTIDE SEQUENCE</scope>
    <source>
        <strain evidence="1">3313</strain>
    </source>
</reference>
<proteinExistence type="predicted"/>